<evidence type="ECO:0000313" key="4">
    <source>
        <dbReference type="Proteomes" id="UP000179797"/>
    </source>
</evidence>
<dbReference type="OrthoDB" id="9785285at2"/>
<dbReference type="Pfam" id="PF07885">
    <property type="entry name" value="Ion_trans_2"/>
    <property type="match status" value="1"/>
</dbReference>
<feature type="domain" description="Potassium channel" evidence="2">
    <location>
        <begin position="30"/>
        <end position="96"/>
    </location>
</feature>
<dbReference type="STRING" id="915059.NH26_11230"/>
<dbReference type="Gene3D" id="1.10.287.70">
    <property type="match status" value="1"/>
</dbReference>
<evidence type="ECO:0000256" key="1">
    <source>
        <dbReference type="SAM" id="Phobius"/>
    </source>
</evidence>
<feature type="transmembrane region" description="Helical" evidence="1">
    <location>
        <begin position="75"/>
        <end position="98"/>
    </location>
</feature>
<reference evidence="3 4" key="1">
    <citation type="journal article" date="2012" name="Int. J. Syst. Evol. Microbiol.">
        <title>Flammeovirga pacifica sp. nov., isolated from deep-sea sediment.</title>
        <authorList>
            <person name="Xu H."/>
            <person name="Fu Y."/>
            <person name="Yang N."/>
            <person name="Ding Z."/>
            <person name="Lai Q."/>
            <person name="Zeng R."/>
        </authorList>
    </citation>
    <scope>NUCLEOTIDE SEQUENCE [LARGE SCALE GENOMIC DNA]</scope>
    <source>
        <strain evidence="4">DSM 24597 / LMG 26175 / WPAGA1</strain>
    </source>
</reference>
<evidence type="ECO:0000313" key="3">
    <source>
        <dbReference type="EMBL" id="OHX66887.1"/>
    </source>
</evidence>
<proteinExistence type="predicted"/>
<organism evidence="3 4">
    <name type="scientific">Flammeovirga pacifica</name>
    <dbReference type="NCBI Taxonomy" id="915059"/>
    <lineage>
        <taxon>Bacteria</taxon>
        <taxon>Pseudomonadati</taxon>
        <taxon>Bacteroidota</taxon>
        <taxon>Cytophagia</taxon>
        <taxon>Cytophagales</taxon>
        <taxon>Flammeovirgaceae</taxon>
        <taxon>Flammeovirga</taxon>
    </lineage>
</organism>
<dbReference type="SUPFAM" id="SSF81324">
    <property type="entry name" value="Voltage-gated potassium channels"/>
    <property type="match status" value="1"/>
</dbReference>
<name>A0A1S1Z0X5_FLAPC</name>
<dbReference type="InterPro" id="IPR013099">
    <property type="entry name" value="K_chnl_dom"/>
</dbReference>
<sequence>MILSLIKRFRIHQDAEPLIWLKKVFLYTIGINVLFAILFKYIEAVTWNEAVWQTWQTATTVGYGNAPAETLAGRIITMLLSTVSIAFVGALFSAAFDYKEFYKQQKKLGFMKNPYSGGYIVFNFPGSNVAKHFIEELRVVEKSVGICFVDDNISELPEEIAHLPNIHFIKACPLQKETYEKSGVKSNKTVIVFPTDNTKSSSDGSTKVTLDLLERFIDSSKTRLLYILVDMANLWMFEKNNATYISSDLSTLAIVQECQDPYSALVIEDLLYNTQGANPMTVKIDKINGITWKELQLCLFKVLENTKYECNLLAMIRDGQSNSCPNASEVLKKGDLLSLATYLDFPWEEIEGKIQALTIDSQ</sequence>
<dbReference type="EMBL" id="JRYR02000001">
    <property type="protein sequence ID" value="OHX66887.1"/>
    <property type="molecule type" value="Genomic_DNA"/>
</dbReference>
<dbReference type="AlphaFoldDB" id="A0A1S1Z0X5"/>
<keyword evidence="1" id="KW-1133">Transmembrane helix</keyword>
<dbReference type="Proteomes" id="UP000179797">
    <property type="component" value="Unassembled WGS sequence"/>
</dbReference>
<feature type="transmembrane region" description="Helical" evidence="1">
    <location>
        <begin position="24"/>
        <end position="42"/>
    </location>
</feature>
<accession>A0A1S1Z0X5</accession>
<keyword evidence="1" id="KW-0812">Transmembrane</keyword>
<gene>
    <name evidence="3" type="ORF">NH26_11230</name>
</gene>
<dbReference type="RefSeq" id="WP_084812143.1">
    <property type="nucleotide sequence ID" value="NZ_JRYR02000001.1"/>
</dbReference>
<keyword evidence="4" id="KW-1185">Reference proteome</keyword>
<keyword evidence="1" id="KW-0472">Membrane</keyword>
<evidence type="ECO:0000259" key="2">
    <source>
        <dbReference type="Pfam" id="PF07885"/>
    </source>
</evidence>
<comment type="caution">
    <text evidence="3">The sequence shown here is derived from an EMBL/GenBank/DDBJ whole genome shotgun (WGS) entry which is preliminary data.</text>
</comment>
<protein>
    <recommendedName>
        <fullName evidence="2">Potassium channel domain-containing protein</fullName>
    </recommendedName>
</protein>